<evidence type="ECO:0000313" key="1">
    <source>
        <dbReference type="EMBL" id="BAG28384.1"/>
    </source>
</evidence>
<proteinExistence type="predicted"/>
<dbReference type="Gene3D" id="2.60.40.1180">
    <property type="entry name" value="Golgi alpha-mannosidase II"/>
    <property type="match status" value="1"/>
</dbReference>
<dbReference type="Gene3D" id="3.20.20.80">
    <property type="entry name" value="Glycosidases"/>
    <property type="match status" value="1"/>
</dbReference>
<dbReference type="EMBL" id="AP009152">
    <property type="protein sequence ID" value="BAG28384.1"/>
    <property type="molecule type" value="Genomic_DNA"/>
</dbReference>
<gene>
    <name evidence="1" type="ordered locus">KRH_00370</name>
</gene>
<dbReference type="STRING" id="378753.KRH_00370"/>
<dbReference type="SUPFAM" id="SSF51011">
    <property type="entry name" value="Glycosyl hydrolase domain"/>
    <property type="match status" value="1"/>
</dbReference>
<name>B2GIZ3_KOCRD</name>
<dbReference type="InterPro" id="IPR013780">
    <property type="entry name" value="Glyco_hydro_b"/>
</dbReference>
<accession>B2GIZ3</accession>
<evidence type="ECO:0000313" key="2">
    <source>
        <dbReference type="Proteomes" id="UP000008838"/>
    </source>
</evidence>
<sequence>MGPPLLQSAGLYPMAVEPLFLANQGAQVLRLDAVALIWKQPGSTCESQPRVHDLLRAFWLPSRGSRPSPARPSTASCWRTCWPWAPGASPELPGERGGAAEFEGATLIPFSTHNPHVLGYQRPARRSVVLCLANFSDWSQFVTGETLSGFLPAAAPSTRTRRWTLSGASSWRPTDSADCP</sequence>
<keyword evidence="2" id="KW-1185">Reference proteome</keyword>
<dbReference type="KEGG" id="krh:KRH_00370"/>
<dbReference type="AlphaFoldDB" id="B2GIZ3"/>
<organism evidence="1 2">
    <name type="scientific">Kocuria rhizophila (strain ATCC 9341 / DSM 348 / NBRC 103217 / DC2201)</name>
    <dbReference type="NCBI Taxonomy" id="378753"/>
    <lineage>
        <taxon>Bacteria</taxon>
        <taxon>Bacillati</taxon>
        <taxon>Actinomycetota</taxon>
        <taxon>Actinomycetes</taxon>
        <taxon>Micrococcales</taxon>
        <taxon>Micrococcaceae</taxon>
        <taxon>Kocuria</taxon>
    </lineage>
</organism>
<protein>
    <submittedName>
        <fullName evidence="1">Uncharacterized protein</fullName>
    </submittedName>
</protein>
<reference evidence="1 2" key="1">
    <citation type="journal article" date="2008" name="J. Bacteriol.">
        <title>Complete genome sequence of the soil actinomycete Kocuria rhizophila.</title>
        <authorList>
            <person name="Takarada H."/>
            <person name="Sekine M."/>
            <person name="Kosugi H."/>
            <person name="Matsuo Y."/>
            <person name="Fujisawa T."/>
            <person name="Omata S."/>
            <person name="Kishi E."/>
            <person name="Shimizu A."/>
            <person name="Tsukatani N."/>
            <person name="Tanikawa S."/>
            <person name="Fujita N."/>
            <person name="Harayama S."/>
        </authorList>
    </citation>
    <scope>NUCLEOTIDE SEQUENCE [LARGE SCALE GENOMIC DNA]</scope>
    <source>
        <strain evidence="2">ATCC 9341 / DSM 348 / NBRC 103217 / DC2201</strain>
    </source>
</reference>
<dbReference type="Proteomes" id="UP000008838">
    <property type="component" value="Chromosome"/>
</dbReference>
<dbReference type="eggNOG" id="COG0366">
    <property type="taxonomic scope" value="Bacteria"/>
</dbReference>
<dbReference type="HOGENOM" id="CLU_1494368_0_0_11"/>